<dbReference type="AlphaFoldDB" id="A0A516Q3C5"/>
<keyword evidence="3" id="KW-1185">Reference proteome</keyword>
<dbReference type="Proteomes" id="UP000319263">
    <property type="component" value="Chromosome"/>
</dbReference>
<gene>
    <name evidence="2" type="ORF">FOE78_20315</name>
</gene>
<organism evidence="2 3">
    <name type="scientific">Microlunatus elymi</name>
    <dbReference type="NCBI Taxonomy" id="2596828"/>
    <lineage>
        <taxon>Bacteria</taxon>
        <taxon>Bacillati</taxon>
        <taxon>Actinomycetota</taxon>
        <taxon>Actinomycetes</taxon>
        <taxon>Propionibacteriales</taxon>
        <taxon>Propionibacteriaceae</taxon>
        <taxon>Microlunatus</taxon>
    </lineage>
</organism>
<sequence>MTTYAITVVATDQPGIIARVAEALATEQLNLADSSMTVLHGQLAMTLICAGDTELERVRSAMNAAAGDDLIIHVHPVPDSGSAAVAGSPYLLTVHGADRLGIVAALTGVIANAGGNITDLSTHLAGELYALTAEVDLPADAELSEVRTEVDAAAARLGVDAWLQPVEQDEL</sequence>
<evidence type="ECO:0000313" key="3">
    <source>
        <dbReference type="Proteomes" id="UP000319263"/>
    </source>
</evidence>
<dbReference type="SUPFAM" id="SSF55021">
    <property type="entry name" value="ACT-like"/>
    <property type="match status" value="2"/>
</dbReference>
<evidence type="ECO:0000259" key="1">
    <source>
        <dbReference type="PROSITE" id="PS51671"/>
    </source>
</evidence>
<dbReference type="OrthoDB" id="12860at2"/>
<dbReference type="InterPro" id="IPR045865">
    <property type="entry name" value="ACT-like_dom_sf"/>
</dbReference>
<proteinExistence type="predicted"/>
<dbReference type="EMBL" id="CP041692">
    <property type="protein sequence ID" value="QDP97934.1"/>
    <property type="molecule type" value="Genomic_DNA"/>
</dbReference>
<name>A0A516Q3C5_9ACTN</name>
<dbReference type="InterPro" id="IPR002912">
    <property type="entry name" value="ACT_dom"/>
</dbReference>
<dbReference type="PANTHER" id="PTHR34875:SF6">
    <property type="entry name" value="UPF0237 PROTEIN MJ1558"/>
    <property type="match status" value="1"/>
</dbReference>
<dbReference type="KEGG" id="mik:FOE78_20315"/>
<feature type="domain" description="ACT" evidence="1">
    <location>
        <begin position="5"/>
        <end position="82"/>
    </location>
</feature>
<protein>
    <submittedName>
        <fullName evidence="2">Amino acid-binding protein</fullName>
    </submittedName>
</protein>
<evidence type="ECO:0000313" key="2">
    <source>
        <dbReference type="EMBL" id="QDP97934.1"/>
    </source>
</evidence>
<dbReference type="PROSITE" id="PS51671">
    <property type="entry name" value="ACT"/>
    <property type="match status" value="2"/>
</dbReference>
<dbReference type="InterPro" id="IPR050990">
    <property type="entry name" value="UPF0237/GcvR_regulator"/>
</dbReference>
<dbReference type="Gene3D" id="3.30.70.260">
    <property type="match status" value="2"/>
</dbReference>
<dbReference type="RefSeq" id="WP_143987888.1">
    <property type="nucleotide sequence ID" value="NZ_CP041692.1"/>
</dbReference>
<reference evidence="2 3" key="1">
    <citation type="submission" date="2019-07" db="EMBL/GenBank/DDBJ databases">
        <title>Microlunatus dokdonensis sp. nov. isolated from the rhizospheric soil of the wild plant Elymus tsukushiensis.</title>
        <authorList>
            <person name="Ghim S.-Y."/>
            <person name="Hwang Y.-J."/>
            <person name="Son J.-S."/>
            <person name="Shin J.-H."/>
        </authorList>
    </citation>
    <scope>NUCLEOTIDE SEQUENCE [LARGE SCALE GENOMIC DNA]</scope>
    <source>
        <strain evidence="2 3">KUDC0627</strain>
    </source>
</reference>
<dbReference type="Pfam" id="PF13740">
    <property type="entry name" value="ACT_6"/>
    <property type="match status" value="2"/>
</dbReference>
<feature type="domain" description="ACT" evidence="1">
    <location>
        <begin position="91"/>
        <end position="168"/>
    </location>
</feature>
<accession>A0A516Q3C5</accession>
<dbReference type="PANTHER" id="PTHR34875">
    <property type="entry name" value="UPF0237 PROTEIN MJ1558"/>
    <property type="match status" value="1"/>
</dbReference>